<comment type="caution">
    <text evidence="1">The sequence shown here is derived from an EMBL/GenBank/DDBJ whole genome shotgun (WGS) entry which is preliminary data.</text>
</comment>
<evidence type="ECO:0000313" key="1">
    <source>
        <dbReference type="EMBL" id="PNH02149.1"/>
    </source>
</evidence>
<gene>
    <name evidence="1" type="ORF">TSOC_011895</name>
</gene>
<sequence length="202" mass="21643">MLEVVAVDGMIEVPPTHMKLESSPEAPENQQLKPGTPFTLSVRLYNGLQQPVRRALGMAYVKGLAIYAGLVLLGPQMQVELICEGCSRTSLSKMSLGNFTPLPVDTLVWQVTASLEPADPNSAEGPNISSTHILAKPTRAWQDAKIAIMDPGVASGGSLTVSVQNGVATWPTLTVRGWPGMYMLVFDAASLDDIDLYQVFGC</sequence>
<reference evidence="1 2" key="1">
    <citation type="journal article" date="2017" name="Mol. Biol. Evol.">
        <title>The 4-celled Tetrabaena socialis nuclear genome reveals the essential components for genetic control of cell number at the origin of multicellularity in the volvocine lineage.</title>
        <authorList>
            <person name="Featherston J."/>
            <person name="Arakaki Y."/>
            <person name="Hanschen E.R."/>
            <person name="Ferris P.J."/>
            <person name="Michod R.E."/>
            <person name="Olson B.J.S.C."/>
            <person name="Nozaki H."/>
            <person name="Durand P.M."/>
        </authorList>
    </citation>
    <scope>NUCLEOTIDE SEQUENCE [LARGE SCALE GENOMIC DNA]</scope>
    <source>
        <strain evidence="1 2">NIES-571</strain>
    </source>
</reference>
<evidence type="ECO:0000313" key="2">
    <source>
        <dbReference type="Proteomes" id="UP000236333"/>
    </source>
</evidence>
<name>A0A2J7ZPF4_9CHLO</name>
<keyword evidence="2" id="KW-1185">Reference proteome</keyword>
<proteinExistence type="predicted"/>
<dbReference type="Proteomes" id="UP000236333">
    <property type="component" value="Unassembled WGS sequence"/>
</dbReference>
<protein>
    <submittedName>
        <fullName evidence="1">Uncharacterized protein</fullName>
    </submittedName>
</protein>
<accession>A0A2J7ZPF4</accession>
<dbReference type="AlphaFoldDB" id="A0A2J7ZPF4"/>
<organism evidence="1 2">
    <name type="scientific">Tetrabaena socialis</name>
    <dbReference type="NCBI Taxonomy" id="47790"/>
    <lineage>
        <taxon>Eukaryota</taxon>
        <taxon>Viridiplantae</taxon>
        <taxon>Chlorophyta</taxon>
        <taxon>core chlorophytes</taxon>
        <taxon>Chlorophyceae</taxon>
        <taxon>CS clade</taxon>
        <taxon>Chlamydomonadales</taxon>
        <taxon>Tetrabaenaceae</taxon>
        <taxon>Tetrabaena</taxon>
    </lineage>
</organism>
<dbReference type="EMBL" id="PGGS01000715">
    <property type="protein sequence ID" value="PNH02149.1"/>
    <property type="molecule type" value="Genomic_DNA"/>
</dbReference>
<dbReference type="OrthoDB" id="561126at2759"/>